<dbReference type="Proteomes" id="UP001164020">
    <property type="component" value="Chromosome"/>
</dbReference>
<proteinExistence type="predicted"/>
<keyword evidence="2" id="KW-1185">Reference proteome</keyword>
<evidence type="ECO:0000313" key="2">
    <source>
        <dbReference type="Proteomes" id="UP001164020"/>
    </source>
</evidence>
<name>A0ABY7C7M0_9HYPH</name>
<accession>A0ABY7C7M0</accession>
<organism evidence="1 2">
    <name type="scientific">Jiella pelagia</name>
    <dbReference type="NCBI Taxonomy" id="2986949"/>
    <lineage>
        <taxon>Bacteria</taxon>
        <taxon>Pseudomonadati</taxon>
        <taxon>Pseudomonadota</taxon>
        <taxon>Alphaproteobacteria</taxon>
        <taxon>Hyphomicrobiales</taxon>
        <taxon>Aurantimonadaceae</taxon>
        <taxon>Jiella</taxon>
    </lineage>
</organism>
<evidence type="ECO:0008006" key="3">
    <source>
        <dbReference type="Google" id="ProtNLM"/>
    </source>
</evidence>
<sequence>MRLTLKAKLGATFAVIVALSGISMFVAIENLGNLNDSIEGIVKGNAVRTEARRHDQRPHAAHRPR</sequence>
<dbReference type="RefSeq" id="WP_268883308.1">
    <property type="nucleotide sequence ID" value="NZ_CP114029.1"/>
</dbReference>
<dbReference type="EMBL" id="CP114029">
    <property type="protein sequence ID" value="WAP70783.1"/>
    <property type="molecule type" value="Genomic_DNA"/>
</dbReference>
<gene>
    <name evidence="1" type="ORF">OH818_12705</name>
</gene>
<evidence type="ECO:0000313" key="1">
    <source>
        <dbReference type="EMBL" id="WAP70783.1"/>
    </source>
</evidence>
<reference evidence="1" key="1">
    <citation type="submission" date="2022-12" db="EMBL/GenBank/DDBJ databases">
        <title>Jiella pelagia sp. nov., isolated from phosphonate enriched culture of Northwest Pacific surface seawater.</title>
        <authorList>
            <person name="Shin D.Y."/>
            <person name="Hwang C.Y."/>
        </authorList>
    </citation>
    <scope>NUCLEOTIDE SEQUENCE</scope>
    <source>
        <strain evidence="1">HL-NP1</strain>
    </source>
</reference>
<protein>
    <recommendedName>
        <fullName evidence="3">Methyl-accepting chemotaxis protein</fullName>
    </recommendedName>
</protein>